<dbReference type="Proteomes" id="UP000021315">
    <property type="component" value="Unassembled WGS sequence"/>
</dbReference>
<gene>
    <name evidence="2" type="ORF">AW06_003366</name>
</gene>
<reference evidence="2" key="1">
    <citation type="submission" date="2014-02" db="EMBL/GenBank/DDBJ databases">
        <title>Expanding our view of genomic diversity in Candidatus Accumulibacter clades.</title>
        <authorList>
            <person name="Skennerton C.T."/>
            <person name="Barr J.J."/>
            <person name="Slater F.R."/>
            <person name="Bond P.L."/>
            <person name="Tyson G.W."/>
        </authorList>
    </citation>
    <scope>NUCLEOTIDE SEQUENCE [LARGE SCALE GENOMIC DNA]</scope>
</reference>
<comment type="caution">
    <text evidence="2">The sequence shown here is derived from an EMBL/GenBank/DDBJ whole genome shotgun (WGS) entry which is preliminary data.</text>
</comment>
<accession>A0A080M553</accession>
<dbReference type="AlphaFoldDB" id="A0A080M553"/>
<name>A0A080M553_9PROT</name>
<dbReference type="STRING" id="1453999.AW06_003366"/>
<keyword evidence="3" id="KW-1185">Reference proteome</keyword>
<feature type="region of interest" description="Disordered" evidence="1">
    <location>
        <begin position="1"/>
        <end position="37"/>
    </location>
</feature>
<protein>
    <submittedName>
        <fullName evidence="2">Uncharacterized protein</fullName>
    </submittedName>
</protein>
<feature type="compositionally biased region" description="Basic and acidic residues" evidence="1">
    <location>
        <begin position="17"/>
        <end position="37"/>
    </location>
</feature>
<dbReference type="EMBL" id="JDST02000081">
    <property type="protein sequence ID" value="KFB75595.1"/>
    <property type="molecule type" value="Genomic_DNA"/>
</dbReference>
<sequence>MLNRYFGTFPPTLKDSQYGKERQTDCNKKLSRTEQIR</sequence>
<evidence type="ECO:0000313" key="3">
    <source>
        <dbReference type="Proteomes" id="UP000021315"/>
    </source>
</evidence>
<evidence type="ECO:0000256" key="1">
    <source>
        <dbReference type="SAM" id="MobiDB-lite"/>
    </source>
</evidence>
<organism evidence="2 3">
    <name type="scientific">Candidatus Accumulibacter cognatus</name>
    <dbReference type="NCBI Taxonomy" id="2954383"/>
    <lineage>
        <taxon>Bacteria</taxon>
        <taxon>Pseudomonadati</taxon>
        <taxon>Pseudomonadota</taxon>
        <taxon>Betaproteobacteria</taxon>
        <taxon>Candidatus Accumulibacter</taxon>
    </lineage>
</organism>
<proteinExistence type="predicted"/>
<evidence type="ECO:0000313" key="2">
    <source>
        <dbReference type="EMBL" id="KFB75595.1"/>
    </source>
</evidence>